<dbReference type="EMBL" id="BQNB010010057">
    <property type="protein sequence ID" value="GJS72134.1"/>
    <property type="molecule type" value="Genomic_DNA"/>
</dbReference>
<evidence type="ECO:0000313" key="3">
    <source>
        <dbReference type="Proteomes" id="UP001151760"/>
    </source>
</evidence>
<name>A0ABQ4Y3C6_9ASTR</name>
<keyword evidence="1" id="KW-0175">Coiled coil</keyword>
<organism evidence="2 3">
    <name type="scientific">Tanacetum coccineum</name>
    <dbReference type="NCBI Taxonomy" id="301880"/>
    <lineage>
        <taxon>Eukaryota</taxon>
        <taxon>Viridiplantae</taxon>
        <taxon>Streptophyta</taxon>
        <taxon>Embryophyta</taxon>
        <taxon>Tracheophyta</taxon>
        <taxon>Spermatophyta</taxon>
        <taxon>Magnoliopsida</taxon>
        <taxon>eudicotyledons</taxon>
        <taxon>Gunneridae</taxon>
        <taxon>Pentapetalae</taxon>
        <taxon>asterids</taxon>
        <taxon>campanulids</taxon>
        <taxon>Asterales</taxon>
        <taxon>Asteraceae</taxon>
        <taxon>Asteroideae</taxon>
        <taxon>Anthemideae</taxon>
        <taxon>Anthemidinae</taxon>
        <taxon>Tanacetum</taxon>
    </lineage>
</organism>
<proteinExistence type="predicted"/>
<evidence type="ECO:0000313" key="2">
    <source>
        <dbReference type="EMBL" id="GJS72134.1"/>
    </source>
</evidence>
<accession>A0ABQ4Y3C6</accession>
<reference evidence="2" key="1">
    <citation type="journal article" date="2022" name="Int. J. Mol. Sci.">
        <title>Draft Genome of Tanacetum Coccineum: Genomic Comparison of Closely Related Tanacetum-Family Plants.</title>
        <authorList>
            <person name="Yamashiro T."/>
            <person name="Shiraishi A."/>
            <person name="Nakayama K."/>
            <person name="Satake H."/>
        </authorList>
    </citation>
    <scope>NUCLEOTIDE SEQUENCE</scope>
</reference>
<sequence>MAGSDTANVIARRTIDDIAKFSGETETPKYMKVFILQEIAEARHFIRVQQMEATNDQDEYYNSLRCLRDSWRIGKDKIRGLNETIAAAEEEISILESHLEIMDAAINFE</sequence>
<reference evidence="2" key="2">
    <citation type="submission" date="2022-01" db="EMBL/GenBank/DDBJ databases">
        <authorList>
            <person name="Yamashiro T."/>
            <person name="Shiraishi A."/>
            <person name="Satake H."/>
            <person name="Nakayama K."/>
        </authorList>
    </citation>
    <scope>NUCLEOTIDE SEQUENCE</scope>
</reference>
<comment type="caution">
    <text evidence="2">The sequence shown here is derived from an EMBL/GenBank/DDBJ whole genome shotgun (WGS) entry which is preliminary data.</text>
</comment>
<gene>
    <name evidence="2" type="ORF">Tco_0704975</name>
</gene>
<feature type="coiled-coil region" evidence="1">
    <location>
        <begin position="78"/>
        <end position="105"/>
    </location>
</feature>
<evidence type="ECO:0000256" key="1">
    <source>
        <dbReference type="SAM" id="Coils"/>
    </source>
</evidence>
<keyword evidence="3" id="KW-1185">Reference proteome</keyword>
<protein>
    <submittedName>
        <fullName evidence="2">Uncharacterized protein</fullName>
    </submittedName>
</protein>
<dbReference type="Proteomes" id="UP001151760">
    <property type="component" value="Unassembled WGS sequence"/>
</dbReference>